<evidence type="ECO:0000256" key="10">
    <source>
        <dbReference type="SAM" id="Phobius"/>
    </source>
</evidence>
<feature type="transmembrane region" description="Helical" evidence="10">
    <location>
        <begin position="87"/>
        <end position="115"/>
    </location>
</feature>
<dbReference type="Gene3D" id="1.20.5.1930">
    <property type="match status" value="1"/>
</dbReference>
<dbReference type="AlphaFoldDB" id="A0A4Q8AGF2"/>
<proteinExistence type="predicted"/>
<dbReference type="EC" id="2.7.13.3" evidence="2"/>
<dbReference type="InterPro" id="IPR036890">
    <property type="entry name" value="HATPase_C_sf"/>
</dbReference>
<feature type="transmembrane region" description="Helical" evidence="10">
    <location>
        <begin position="122"/>
        <end position="139"/>
    </location>
</feature>
<dbReference type="Proteomes" id="UP000292685">
    <property type="component" value="Unassembled WGS sequence"/>
</dbReference>
<comment type="catalytic activity">
    <reaction evidence="1">
        <text>ATP + protein L-histidine = ADP + protein N-phospho-L-histidine.</text>
        <dbReference type="EC" id="2.7.13.3"/>
    </reaction>
</comment>
<dbReference type="EMBL" id="SHLA01000001">
    <property type="protein sequence ID" value="RZU63457.1"/>
    <property type="molecule type" value="Genomic_DNA"/>
</dbReference>
<dbReference type="PANTHER" id="PTHR24421">
    <property type="entry name" value="NITRATE/NITRITE SENSOR PROTEIN NARX-RELATED"/>
    <property type="match status" value="1"/>
</dbReference>
<evidence type="ECO:0000256" key="6">
    <source>
        <dbReference type="ARBA" id="ARBA00022777"/>
    </source>
</evidence>
<evidence type="ECO:0000256" key="2">
    <source>
        <dbReference type="ARBA" id="ARBA00012438"/>
    </source>
</evidence>
<keyword evidence="6 12" id="KW-0418">Kinase</keyword>
<evidence type="ECO:0000259" key="11">
    <source>
        <dbReference type="Pfam" id="PF07730"/>
    </source>
</evidence>
<protein>
    <recommendedName>
        <fullName evidence="2">histidine kinase</fullName>
        <ecNumber evidence="2">2.7.13.3</ecNumber>
    </recommendedName>
</protein>
<evidence type="ECO:0000256" key="5">
    <source>
        <dbReference type="ARBA" id="ARBA00022741"/>
    </source>
</evidence>
<evidence type="ECO:0000256" key="4">
    <source>
        <dbReference type="ARBA" id="ARBA00022679"/>
    </source>
</evidence>
<keyword evidence="7" id="KW-0067">ATP-binding</keyword>
<dbReference type="GO" id="GO:0005524">
    <property type="term" value="F:ATP binding"/>
    <property type="evidence" value="ECO:0007669"/>
    <property type="project" value="UniProtKB-KW"/>
</dbReference>
<evidence type="ECO:0000256" key="1">
    <source>
        <dbReference type="ARBA" id="ARBA00000085"/>
    </source>
</evidence>
<dbReference type="CDD" id="cd16917">
    <property type="entry name" value="HATPase_UhpB-NarQ-NarX-like"/>
    <property type="match status" value="1"/>
</dbReference>
<dbReference type="GO" id="GO:0016020">
    <property type="term" value="C:membrane"/>
    <property type="evidence" value="ECO:0007669"/>
    <property type="project" value="InterPro"/>
</dbReference>
<feature type="transmembrane region" description="Helical" evidence="10">
    <location>
        <begin position="151"/>
        <end position="170"/>
    </location>
</feature>
<gene>
    <name evidence="12" type="ORF">EV380_3078</name>
</gene>
<dbReference type="Gene3D" id="3.30.565.10">
    <property type="entry name" value="Histidine kinase-like ATPase, C-terminal domain"/>
    <property type="match status" value="1"/>
</dbReference>
<feature type="transmembrane region" description="Helical" evidence="10">
    <location>
        <begin position="12"/>
        <end position="31"/>
    </location>
</feature>
<dbReference type="GO" id="GO:0000155">
    <property type="term" value="F:phosphorelay sensor kinase activity"/>
    <property type="evidence" value="ECO:0007669"/>
    <property type="project" value="InterPro"/>
</dbReference>
<evidence type="ECO:0000256" key="3">
    <source>
        <dbReference type="ARBA" id="ARBA00022553"/>
    </source>
</evidence>
<accession>A0A4Q8AGF2</accession>
<keyword evidence="10" id="KW-0812">Transmembrane</keyword>
<dbReference type="PANTHER" id="PTHR24421:SF10">
    <property type="entry name" value="NITRATE_NITRITE SENSOR PROTEIN NARQ"/>
    <property type="match status" value="1"/>
</dbReference>
<dbReference type="GO" id="GO:0046983">
    <property type="term" value="F:protein dimerization activity"/>
    <property type="evidence" value="ECO:0007669"/>
    <property type="project" value="InterPro"/>
</dbReference>
<evidence type="ECO:0000256" key="9">
    <source>
        <dbReference type="SAM" id="Coils"/>
    </source>
</evidence>
<keyword evidence="8" id="KW-0902">Two-component regulatory system</keyword>
<dbReference type="InterPro" id="IPR011712">
    <property type="entry name" value="Sig_transdc_His_kin_sub3_dim/P"/>
</dbReference>
<comment type="caution">
    <text evidence="12">The sequence shown here is derived from an EMBL/GenBank/DDBJ whole genome shotgun (WGS) entry which is preliminary data.</text>
</comment>
<dbReference type="Pfam" id="PF07730">
    <property type="entry name" value="HisKA_3"/>
    <property type="match status" value="1"/>
</dbReference>
<feature type="transmembrane region" description="Helical" evidence="10">
    <location>
        <begin position="51"/>
        <end position="75"/>
    </location>
</feature>
<evidence type="ECO:0000256" key="8">
    <source>
        <dbReference type="ARBA" id="ARBA00023012"/>
    </source>
</evidence>
<keyword evidence="13" id="KW-1185">Reference proteome</keyword>
<keyword evidence="10" id="KW-1133">Transmembrane helix</keyword>
<feature type="coiled-coil region" evidence="9">
    <location>
        <begin position="179"/>
        <end position="206"/>
    </location>
</feature>
<organism evidence="12 13">
    <name type="scientific">Zhihengliuella halotolerans</name>
    <dbReference type="NCBI Taxonomy" id="370736"/>
    <lineage>
        <taxon>Bacteria</taxon>
        <taxon>Bacillati</taxon>
        <taxon>Actinomycetota</taxon>
        <taxon>Actinomycetes</taxon>
        <taxon>Micrococcales</taxon>
        <taxon>Micrococcaceae</taxon>
        <taxon>Zhihengliuella</taxon>
    </lineage>
</organism>
<evidence type="ECO:0000313" key="13">
    <source>
        <dbReference type="Proteomes" id="UP000292685"/>
    </source>
</evidence>
<keyword evidence="4" id="KW-0808">Transferase</keyword>
<dbReference type="InterPro" id="IPR050482">
    <property type="entry name" value="Sensor_HK_TwoCompSys"/>
</dbReference>
<feature type="domain" description="Signal transduction histidine kinase subgroup 3 dimerisation and phosphoacceptor" evidence="11">
    <location>
        <begin position="204"/>
        <end position="270"/>
    </location>
</feature>
<keyword evidence="10" id="KW-0472">Membrane</keyword>
<evidence type="ECO:0000256" key="7">
    <source>
        <dbReference type="ARBA" id="ARBA00022840"/>
    </source>
</evidence>
<sequence length="407" mass="43512">MLTWIRRPGWRIAMTVAVALVIGGVLSLVFWGMLLPEDPDALPAAESGRLFLLFAVDVLAGLTALGLLALALLPLDDESPRPHPMTALVPGLIVVAASAVSTMASPAALIVVGSFAARRPRLWFPLAAALCFAAGWFYTFVVDPSTETLRFWEFAAIMAAVLGITGLIGWGRRSRRSLIRSLRQEAVSARREREAHAERARAAERTRIAREMHDGLAHQLSLISLHAGALEYRRDLDAETIRRTSDVIQQTARSASQELRSVLTVLREQDAGTTPQPTLAAIGELVSAARSAGTPVELTDDDGLAGASAHQPSDVTIRALYRIVQECLTNARKHAPGQPVRLTLAGGPAHGIRVSAGNGVAAARAGGADPGFGLIGLRERVELLGGRLHVDCSGDRFTVDAELPWLK</sequence>
<keyword evidence="9" id="KW-0175">Coiled coil</keyword>
<keyword evidence="5" id="KW-0547">Nucleotide-binding</keyword>
<dbReference type="OrthoDB" id="227596at2"/>
<keyword evidence="3" id="KW-0597">Phosphoprotein</keyword>
<evidence type="ECO:0000313" key="12">
    <source>
        <dbReference type="EMBL" id="RZU63457.1"/>
    </source>
</evidence>
<dbReference type="SUPFAM" id="SSF55874">
    <property type="entry name" value="ATPase domain of HSP90 chaperone/DNA topoisomerase II/histidine kinase"/>
    <property type="match status" value="1"/>
</dbReference>
<name>A0A4Q8AGF2_9MICC</name>
<dbReference type="RefSeq" id="WP_130451820.1">
    <property type="nucleotide sequence ID" value="NZ_SHLA01000001.1"/>
</dbReference>
<reference evidence="12 13" key="1">
    <citation type="submission" date="2019-02" db="EMBL/GenBank/DDBJ databases">
        <title>Sequencing the genomes of 1000 actinobacteria strains.</title>
        <authorList>
            <person name="Klenk H.-P."/>
        </authorList>
    </citation>
    <scope>NUCLEOTIDE SEQUENCE [LARGE SCALE GENOMIC DNA]</scope>
    <source>
        <strain evidence="12 13">DSM 17364</strain>
    </source>
</reference>